<dbReference type="GO" id="GO:0005783">
    <property type="term" value="C:endoplasmic reticulum"/>
    <property type="evidence" value="ECO:0007669"/>
    <property type="project" value="TreeGrafter"/>
</dbReference>
<evidence type="ECO:0000256" key="5">
    <source>
        <dbReference type="SAM" id="MobiDB-lite"/>
    </source>
</evidence>
<feature type="transmembrane region" description="Helical" evidence="6">
    <location>
        <begin position="537"/>
        <end position="558"/>
    </location>
</feature>
<dbReference type="GO" id="GO:0016020">
    <property type="term" value="C:membrane"/>
    <property type="evidence" value="ECO:0007669"/>
    <property type="project" value="UniProtKB-SubCell"/>
</dbReference>
<protein>
    <recommendedName>
        <fullName evidence="9">Transporter</fullName>
    </recommendedName>
</protein>
<evidence type="ECO:0000313" key="8">
    <source>
        <dbReference type="Proteomes" id="UP001172673"/>
    </source>
</evidence>
<keyword evidence="3 6" id="KW-1133">Transmembrane helix</keyword>
<dbReference type="EMBL" id="JAPDRK010000004">
    <property type="protein sequence ID" value="KAJ9612948.1"/>
    <property type="molecule type" value="Genomic_DNA"/>
</dbReference>
<comment type="caution">
    <text evidence="7">The sequence shown here is derived from an EMBL/GenBank/DDBJ whole genome shotgun (WGS) entry which is preliminary data.</text>
</comment>
<feature type="transmembrane region" description="Helical" evidence="6">
    <location>
        <begin position="459"/>
        <end position="480"/>
    </location>
</feature>
<feature type="compositionally biased region" description="Polar residues" evidence="5">
    <location>
        <begin position="284"/>
        <end position="295"/>
    </location>
</feature>
<feature type="transmembrane region" description="Helical" evidence="6">
    <location>
        <begin position="50"/>
        <end position="75"/>
    </location>
</feature>
<feature type="compositionally biased region" description="Basic and acidic residues" evidence="5">
    <location>
        <begin position="231"/>
        <end position="247"/>
    </location>
</feature>
<dbReference type="Pfam" id="PF03547">
    <property type="entry name" value="Mem_trans"/>
    <property type="match status" value="1"/>
</dbReference>
<evidence type="ECO:0000313" key="7">
    <source>
        <dbReference type="EMBL" id="KAJ9612948.1"/>
    </source>
</evidence>
<feature type="transmembrane region" description="Helical" evidence="6">
    <location>
        <begin position="118"/>
        <end position="139"/>
    </location>
</feature>
<gene>
    <name evidence="7" type="ORF">H2200_002889</name>
</gene>
<keyword evidence="4 6" id="KW-0472">Membrane</keyword>
<feature type="transmembrane region" description="Helical" evidence="6">
    <location>
        <begin position="87"/>
        <end position="106"/>
    </location>
</feature>
<feature type="transmembrane region" description="Helical" evidence="6">
    <location>
        <begin position="414"/>
        <end position="439"/>
    </location>
</feature>
<dbReference type="PANTHER" id="PTHR31794:SF2">
    <property type="entry name" value="AUXIN EFFLUX TRANSPORTER FAMILY PROTEIN (EUROFUNG)"/>
    <property type="match status" value="1"/>
</dbReference>
<evidence type="ECO:0000256" key="1">
    <source>
        <dbReference type="ARBA" id="ARBA00004141"/>
    </source>
</evidence>
<dbReference type="InterPro" id="IPR004776">
    <property type="entry name" value="Mem_transp_PIN-like"/>
</dbReference>
<evidence type="ECO:0000256" key="3">
    <source>
        <dbReference type="ARBA" id="ARBA00022989"/>
    </source>
</evidence>
<keyword evidence="8" id="KW-1185">Reference proteome</keyword>
<proteinExistence type="predicted"/>
<evidence type="ECO:0000256" key="2">
    <source>
        <dbReference type="ARBA" id="ARBA00022692"/>
    </source>
</evidence>
<name>A0AA39CM79_9EURO</name>
<reference evidence="7" key="1">
    <citation type="submission" date="2022-10" db="EMBL/GenBank/DDBJ databases">
        <title>Culturing micro-colonial fungi from biological soil crusts in the Mojave desert and describing Neophaeococcomyces mojavensis, and introducing the new genera and species Taxawa tesnikishii.</title>
        <authorList>
            <person name="Kurbessoian T."/>
            <person name="Stajich J.E."/>
        </authorList>
    </citation>
    <scope>NUCLEOTIDE SEQUENCE</scope>
    <source>
        <strain evidence="7">TK_41</strain>
    </source>
</reference>
<feature type="transmembrane region" description="Helical" evidence="6">
    <location>
        <begin position="501"/>
        <end position="525"/>
    </location>
</feature>
<keyword evidence="2 6" id="KW-0812">Transmembrane</keyword>
<dbReference type="AlphaFoldDB" id="A0AA39CM79"/>
<sequence length="600" mass="66539">MPLSDYFTNPTSVYNRELLSSLVRRDQIPFVDHALEAFKKPAPHSGHPNFANLTLLVFEAVLEVVCVSLPGYIVARQGMFDAEAQKMMANLNVMLFTPCLIFTKLASQLTAEKLVDLAIIPLIFVVQTLVSYGCAWAIGRAMKFKKRQANFLIAMGVFGNSNSLPISLVLSLSKTLKGLHWDKVPNDNDEEVGARGILYLLIFQQLGQLLRWSWGYNVLLAPPDQYTEAEGGTKKDDRIERGRGGYRDDEDEEPRRLLSPSYDGGRESSDDFEHYEDEDDDQTRIGTESPTTSKSDGLKTPRTPHTRSSRSSPNRPLNGSAHGAPDLLATPTNGMIAPHHHLDYPAWLKYPETKKYDEDCGGIEGYINQGRNFVRYQIQRVGHVIRTASRKAFESLPKPLQKVLGYIGRKTGGFLAGVWEFMNPPLWAMLVAIVVASVPKFQHLFFDKGTFLANSATRAVQQSGGVAVPLILVVLGGNLARNTIPKNNPGDITDPTEEKRLLYASLVARMVFPTIIMAPFLALVAKYVPVSIVDDKIFIVVAFLLTGAPSALQLSAITQTNNVYPKIMSSILFQSYVVWILPSTLILVLLALETVEWATT</sequence>
<comment type="subcellular location">
    <subcellularLocation>
        <location evidence="1">Membrane</location>
        <topology evidence="1">Multi-pass membrane protein</topology>
    </subcellularLocation>
</comment>
<dbReference type="Proteomes" id="UP001172673">
    <property type="component" value="Unassembled WGS sequence"/>
</dbReference>
<accession>A0AA39CM79</accession>
<evidence type="ECO:0000256" key="4">
    <source>
        <dbReference type="ARBA" id="ARBA00023136"/>
    </source>
</evidence>
<organism evidence="7 8">
    <name type="scientific">Cladophialophora chaetospira</name>
    <dbReference type="NCBI Taxonomy" id="386627"/>
    <lineage>
        <taxon>Eukaryota</taxon>
        <taxon>Fungi</taxon>
        <taxon>Dikarya</taxon>
        <taxon>Ascomycota</taxon>
        <taxon>Pezizomycotina</taxon>
        <taxon>Eurotiomycetes</taxon>
        <taxon>Chaetothyriomycetidae</taxon>
        <taxon>Chaetothyriales</taxon>
        <taxon>Herpotrichiellaceae</taxon>
        <taxon>Cladophialophora</taxon>
    </lineage>
</organism>
<dbReference type="GO" id="GO:0055085">
    <property type="term" value="P:transmembrane transport"/>
    <property type="evidence" value="ECO:0007669"/>
    <property type="project" value="InterPro"/>
</dbReference>
<dbReference type="PANTHER" id="PTHR31794">
    <property type="entry name" value="AUXIN EFFLUX TRANSPORTER FAMILY PROTEIN (EUROFUNG)"/>
    <property type="match status" value="1"/>
</dbReference>
<evidence type="ECO:0000256" key="6">
    <source>
        <dbReference type="SAM" id="Phobius"/>
    </source>
</evidence>
<feature type="transmembrane region" description="Helical" evidence="6">
    <location>
        <begin position="570"/>
        <end position="592"/>
    </location>
</feature>
<feature type="region of interest" description="Disordered" evidence="5">
    <location>
        <begin position="226"/>
        <end position="327"/>
    </location>
</feature>
<evidence type="ECO:0008006" key="9">
    <source>
        <dbReference type="Google" id="ProtNLM"/>
    </source>
</evidence>